<dbReference type="EMBL" id="MFFM01000047">
    <property type="protein sequence ID" value="OGF08421.1"/>
    <property type="molecule type" value="Genomic_DNA"/>
</dbReference>
<accession>A0A1F5R3B8</accession>
<feature type="transmembrane region" description="Helical" evidence="1">
    <location>
        <begin position="31"/>
        <end position="55"/>
    </location>
</feature>
<feature type="transmembrane region" description="Helical" evidence="1">
    <location>
        <begin position="67"/>
        <end position="92"/>
    </location>
</feature>
<comment type="caution">
    <text evidence="2">The sequence shown here is derived from an EMBL/GenBank/DDBJ whole genome shotgun (WGS) entry which is preliminary data.</text>
</comment>
<evidence type="ECO:0000313" key="2">
    <source>
        <dbReference type="EMBL" id="OGF08421.1"/>
    </source>
</evidence>
<reference evidence="2 3" key="1">
    <citation type="journal article" date="2016" name="Nat. Commun.">
        <title>Thousands of microbial genomes shed light on interconnected biogeochemical processes in an aquifer system.</title>
        <authorList>
            <person name="Anantharaman K."/>
            <person name="Brown C.T."/>
            <person name="Hug L.A."/>
            <person name="Sharon I."/>
            <person name="Castelle C.J."/>
            <person name="Probst A.J."/>
            <person name="Thomas B.C."/>
            <person name="Singh A."/>
            <person name="Wilkins M.J."/>
            <person name="Karaoz U."/>
            <person name="Brodie E.L."/>
            <person name="Williams K.H."/>
            <person name="Hubbard S.S."/>
            <person name="Banfield J.F."/>
        </authorList>
    </citation>
    <scope>NUCLEOTIDE SEQUENCE [LARGE SCALE GENOMIC DNA]</scope>
</reference>
<dbReference type="AlphaFoldDB" id="A0A1F5R3B8"/>
<protein>
    <submittedName>
        <fullName evidence="2">Uncharacterized protein</fullName>
    </submittedName>
</protein>
<organism evidence="2 3">
    <name type="scientific">Candidatus Edwardsbacteria bacterium GWF2_54_11</name>
    <dbReference type="NCBI Taxonomy" id="1817851"/>
    <lineage>
        <taxon>Bacteria</taxon>
        <taxon>Candidatus Edwardsiibacteriota</taxon>
    </lineage>
</organism>
<sequence length="147" mass="16316">MIGGVVMNENPEIQTALDNEHLRLLAIGYKISAGVIILYSLFGLMYMFMGIFIGIIDKHRQTSQPPIEWFLAIFGFGIFAVSAIFVVLNFMAAKRLEQRRSKTFCTVIAALNCIGIPYHTILGVFTLVILTRKSIIKLFETNGGAIG</sequence>
<gene>
    <name evidence="2" type="ORF">A2024_06870</name>
</gene>
<proteinExistence type="predicted"/>
<name>A0A1F5R3B8_9BACT</name>
<keyword evidence="1" id="KW-0812">Transmembrane</keyword>
<feature type="transmembrane region" description="Helical" evidence="1">
    <location>
        <begin position="104"/>
        <end position="130"/>
    </location>
</feature>
<evidence type="ECO:0000256" key="1">
    <source>
        <dbReference type="SAM" id="Phobius"/>
    </source>
</evidence>
<evidence type="ECO:0000313" key="3">
    <source>
        <dbReference type="Proteomes" id="UP000177230"/>
    </source>
</evidence>
<dbReference type="Proteomes" id="UP000177230">
    <property type="component" value="Unassembled WGS sequence"/>
</dbReference>
<keyword evidence="1" id="KW-0472">Membrane</keyword>
<keyword evidence="1" id="KW-1133">Transmembrane helix</keyword>